<feature type="compositionally biased region" description="Basic residues" evidence="1">
    <location>
        <begin position="103"/>
        <end position="115"/>
    </location>
</feature>
<accession>A0A4Z2FUW9</accession>
<name>A0A4Z2FUW9_9TELE</name>
<keyword evidence="3" id="KW-1185">Reference proteome</keyword>
<organism evidence="2 3">
    <name type="scientific">Liparis tanakae</name>
    <name type="common">Tanaka's snailfish</name>
    <dbReference type="NCBI Taxonomy" id="230148"/>
    <lineage>
        <taxon>Eukaryota</taxon>
        <taxon>Metazoa</taxon>
        <taxon>Chordata</taxon>
        <taxon>Craniata</taxon>
        <taxon>Vertebrata</taxon>
        <taxon>Euteleostomi</taxon>
        <taxon>Actinopterygii</taxon>
        <taxon>Neopterygii</taxon>
        <taxon>Teleostei</taxon>
        <taxon>Neoteleostei</taxon>
        <taxon>Acanthomorphata</taxon>
        <taxon>Eupercaria</taxon>
        <taxon>Perciformes</taxon>
        <taxon>Cottioidei</taxon>
        <taxon>Cottales</taxon>
        <taxon>Liparidae</taxon>
        <taxon>Liparis</taxon>
    </lineage>
</organism>
<protein>
    <submittedName>
        <fullName evidence="2">Uncharacterized protein</fullName>
    </submittedName>
</protein>
<dbReference type="EMBL" id="SRLO01000874">
    <property type="protein sequence ID" value="TNN44969.1"/>
    <property type="molecule type" value="Genomic_DNA"/>
</dbReference>
<feature type="region of interest" description="Disordered" evidence="1">
    <location>
        <begin position="77"/>
        <end position="115"/>
    </location>
</feature>
<proteinExistence type="predicted"/>
<comment type="caution">
    <text evidence="2">The sequence shown here is derived from an EMBL/GenBank/DDBJ whole genome shotgun (WGS) entry which is preliminary data.</text>
</comment>
<feature type="region of interest" description="Disordered" evidence="1">
    <location>
        <begin position="19"/>
        <end position="62"/>
    </location>
</feature>
<dbReference type="AlphaFoldDB" id="A0A4Z2FUW9"/>
<sequence>MPDLALAQRVCFHCGGKKKKNTWASPHCGRWRSDHSPTRPLGSRSSPLGGAKYNNNPSSGRTALARHSASLRCVGIRRFSPRTRPTEPPTLCEPSESSGARRALTKHRLSHHFQS</sequence>
<evidence type="ECO:0000313" key="2">
    <source>
        <dbReference type="EMBL" id="TNN44969.1"/>
    </source>
</evidence>
<gene>
    <name evidence="2" type="ORF">EYF80_044823</name>
</gene>
<dbReference type="Proteomes" id="UP000314294">
    <property type="component" value="Unassembled WGS sequence"/>
</dbReference>
<evidence type="ECO:0000313" key="3">
    <source>
        <dbReference type="Proteomes" id="UP000314294"/>
    </source>
</evidence>
<evidence type="ECO:0000256" key="1">
    <source>
        <dbReference type="SAM" id="MobiDB-lite"/>
    </source>
</evidence>
<reference evidence="2 3" key="1">
    <citation type="submission" date="2019-03" db="EMBL/GenBank/DDBJ databases">
        <title>First draft genome of Liparis tanakae, snailfish: a comprehensive survey of snailfish specific genes.</title>
        <authorList>
            <person name="Kim W."/>
            <person name="Song I."/>
            <person name="Jeong J.-H."/>
            <person name="Kim D."/>
            <person name="Kim S."/>
            <person name="Ryu S."/>
            <person name="Song J.Y."/>
            <person name="Lee S.K."/>
        </authorList>
    </citation>
    <scope>NUCLEOTIDE SEQUENCE [LARGE SCALE GENOMIC DNA]</scope>
    <source>
        <tissue evidence="2">Muscle</tissue>
    </source>
</reference>